<protein>
    <submittedName>
        <fullName evidence="8">Something about silencing protein 10</fullName>
    </submittedName>
</protein>
<comment type="caution">
    <text evidence="8">The sequence shown here is derived from an EMBL/GenBank/DDBJ whole genome shotgun (WGS) entry which is preliminary data.</text>
</comment>
<gene>
    <name evidence="8" type="ORF">POM88_006347</name>
</gene>
<reference evidence="8" key="2">
    <citation type="submission" date="2023-05" db="EMBL/GenBank/DDBJ databases">
        <authorList>
            <person name="Schelkunov M.I."/>
        </authorList>
    </citation>
    <scope>NUCLEOTIDE SEQUENCE</scope>
    <source>
        <strain evidence="8">Hsosn_3</strain>
        <tissue evidence="8">Leaf</tissue>
    </source>
</reference>
<accession>A0AAD8N4N6</accession>
<evidence type="ECO:0000313" key="9">
    <source>
        <dbReference type="Proteomes" id="UP001237642"/>
    </source>
</evidence>
<feature type="region of interest" description="Disordered" evidence="6">
    <location>
        <begin position="485"/>
        <end position="551"/>
    </location>
</feature>
<keyword evidence="5" id="KW-0175">Coiled coil</keyword>
<sequence length="656" mass="73543">MGRKKSSSKKVVSKDFEDFSEDDEIDAFHKQRDVVPIDINDDVAESDEEEPVFGFQDDDDSEDDEDDEDIEDTGLAARIKREQKKLRSKLGGVEDEMDDDQNEVEEASAVWGRKKDNYHGGDNVDYEIQSSDEDLPAEEEAEVLRLQKEKAKSLSMADFGLEDDSEDDSDDDSDAEPTFEDILVKGKAASKTSTEKGPQDELGTTFEKVNKDLNALTAEEQMDVVYSAAPELVGLLTELNDAAEQLENIVNPLLAKVRIGNIAKKGGLKFLELKQVLLLSYCQAITFYLLLKSEGQPVRDHPVIERLVELKNLLEKMKKLEENLPTELEDIMNRKFDTEKEPLFTRQDADKSDLLKEKAPLVPAEIEVPHKETELVKESGSVVAKGKHQIVKVGLQSTEMLKVRAALEEKLKQKGVFSSVAPKHQSAKRNVQPLNGQLETLDDFDDNTSDIRDQEKKNGHAQLSHSATLSKIATRVKKAKIISGDDDLPKRDDIGERRRNHELRVLAGAGIKSNDGSDDEPDSQDVDGSADMEVDNATESESESDLEFYKEVEAQHKAKLASKSEKYSRTPAEPLLPETLVDGKRHISHQMEKNRGLTRARKKLIKNPRKKYKLKHKDAVKRRKGQVREIKKPSGPYGGETSGINAGVSRSIRFKN</sequence>
<evidence type="ECO:0000313" key="8">
    <source>
        <dbReference type="EMBL" id="KAK1396484.1"/>
    </source>
</evidence>
<dbReference type="InterPro" id="IPR018972">
    <property type="entry name" value="Sas10_C_dom"/>
</dbReference>
<feature type="region of interest" description="Disordered" evidence="6">
    <location>
        <begin position="608"/>
        <end position="656"/>
    </location>
</feature>
<feature type="compositionally biased region" description="Acidic residues" evidence="6">
    <location>
        <begin position="160"/>
        <end position="179"/>
    </location>
</feature>
<proteinExistence type="inferred from homology"/>
<feature type="compositionally biased region" description="Basic residues" evidence="6">
    <location>
        <begin position="608"/>
        <end position="625"/>
    </location>
</feature>
<comment type="subcellular location">
    <subcellularLocation>
        <location evidence="1">Nucleus</location>
    </subcellularLocation>
</comment>
<dbReference type="Proteomes" id="UP001237642">
    <property type="component" value="Unassembled WGS sequence"/>
</dbReference>
<evidence type="ECO:0000256" key="4">
    <source>
        <dbReference type="ARBA" id="ARBA00023242"/>
    </source>
</evidence>
<comment type="similarity">
    <text evidence="2">Belongs to the SAS10 family.</text>
</comment>
<evidence type="ECO:0000256" key="5">
    <source>
        <dbReference type="SAM" id="Coils"/>
    </source>
</evidence>
<feature type="region of interest" description="Disordered" evidence="6">
    <location>
        <begin position="22"/>
        <end position="204"/>
    </location>
</feature>
<feature type="region of interest" description="Disordered" evidence="6">
    <location>
        <begin position="557"/>
        <end position="576"/>
    </location>
</feature>
<feature type="coiled-coil region" evidence="5">
    <location>
        <begin position="303"/>
        <end position="330"/>
    </location>
</feature>
<feature type="compositionally biased region" description="Basic and acidic residues" evidence="6">
    <location>
        <begin position="449"/>
        <end position="458"/>
    </location>
</feature>
<keyword evidence="3" id="KW-0597">Phosphoprotein</keyword>
<keyword evidence="9" id="KW-1185">Reference proteome</keyword>
<dbReference type="InterPro" id="IPR007146">
    <property type="entry name" value="Sas10/Utp3/C1D"/>
</dbReference>
<feature type="compositionally biased region" description="Acidic residues" evidence="6">
    <location>
        <begin position="93"/>
        <end position="106"/>
    </location>
</feature>
<organism evidence="8 9">
    <name type="scientific">Heracleum sosnowskyi</name>
    <dbReference type="NCBI Taxonomy" id="360622"/>
    <lineage>
        <taxon>Eukaryota</taxon>
        <taxon>Viridiplantae</taxon>
        <taxon>Streptophyta</taxon>
        <taxon>Embryophyta</taxon>
        <taxon>Tracheophyta</taxon>
        <taxon>Spermatophyta</taxon>
        <taxon>Magnoliopsida</taxon>
        <taxon>eudicotyledons</taxon>
        <taxon>Gunneridae</taxon>
        <taxon>Pentapetalae</taxon>
        <taxon>asterids</taxon>
        <taxon>campanulids</taxon>
        <taxon>Apiales</taxon>
        <taxon>Apiaceae</taxon>
        <taxon>Apioideae</taxon>
        <taxon>apioid superclade</taxon>
        <taxon>Tordylieae</taxon>
        <taxon>Tordyliinae</taxon>
        <taxon>Heracleum</taxon>
    </lineage>
</organism>
<dbReference type="Pfam" id="PF04000">
    <property type="entry name" value="Sas10_Utp3"/>
    <property type="match status" value="1"/>
</dbReference>
<dbReference type="GO" id="GO:0032040">
    <property type="term" value="C:small-subunit processome"/>
    <property type="evidence" value="ECO:0007669"/>
    <property type="project" value="TreeGrafter"/>
</dbReference>
<feature type="compositionally biased region" description="Basic and acidic residues" evidence="6">
    <location>
        <begin position="142"/>
        <end position="152"/>
    </location>
</feature>
<evidence type="ECO:0000259" key="7">
    <source>
        <dbReference type="Pfam" id="PF09368"/>
    </source>
</evidence>
<feature type="compositionally biased region" description="Polar residues" evidence="6">
    <location>
        <begin position="428"/>
        <end position="438"/>
    </location>
</feature>
<feature type="compositionally biased region" description="Acidic residues" evidence="6">
    <location>
        <begin position="130"/>
        <end position="141"/>
    </location>
</feature>
<dbReference type="Pfam" id="PF09368">
    <property type="entry name" value="Sas10"/>
    <property type="match status" value="1"/>
</dbReference>
<dbReference type="AlphaFoldDB" id="A0AAD8N4N6"/>
<evidence type="ECO:0000256" key="1">
    <source>
        <dbReference type="ARBA" id="ARBA00004123"/>
    </source>
</evidence>
<feature type="region of interest" description="Disordered" evidence="6">
    <location>
        <begin position="419"/>
        <end position="466"/>
    </location>
</feature>
<feature type="compositionally biased region" description="Basic and acidic residues" evidence="6">
    <location>
        <begin position="26"/>
        <end position="35"/>
    </location>
</feature>
<feature type="compositionally biased region" description="Basic and acidic residues" evidence="6">
    <location>
        <begin position="557"/>
        <end position="568"/>
    </location>
</feature>
<evidence type="ECO:0000256" key="2">
    <source>
        <dbReference type="ARBA" id="ARBA00010979"/>
    </source>
</evidence>
<feature type="compositionally biased region" description="Basic and acidic residues" evidence="6">
    <location>
        <begin position="487"/>
        <end position="504"/>
    </location>
</feature>
<dbReference type="PANTHER" id="PTHR13237">
    <property type="entry name" value="SOMETHING ABOUT SILENCING PROTEIN 10-RELATED"/>
    <property type="match status" value="1"/>
</dbReference>
<evidence type="ECO:0000256" key="3">
    <source>
        <dbReference type="ARBA" id="ARBA00022553"/>
    </source>
</evidence>
<evidence type="ECO:0000256" key="6">
    <source>
        <dbReference type="SAM" id="MobiDB-lite"/>
    </source>
</evidence>
<name>A0AAD8N4N6_9APIA</name>
<feature type="compositionally biased region" description="Acidic residues" evidence="6">
    <location>
        <begin position="516"/>
        <end position="546"/>
    </location>
</feature>
<feature type="domain" description="Sas10 C-terminal" evidence="7">
    <location>
        <begin position="582"/>
        <end position="654"/>
    </location>
</feature>
<keyword evidence="4" id="KW-0539">Nucleus</keyword>
<dbReference type="EMBL" id="JAUIZM010000002">
    <property type="protein sequence ID" value="KAK1396484.1"/>
    <property type="molecule type" value="Genomic_DNA"/>
</dbReference>
<feature type="compositionally biased region" description="Acidic residues" evidence="6">
    <location>
        <begin position="39"/>
        <end position="72"/>
    </location>
</feature>
<dbReference type="GO" id="GO:0000462">
    <property type="term" value="P:maturation of SSU-rRNA from tricistronic rRNA transcript (SSU-rRNA, 5.8S rRNA, LSU-rRNA)"/>
    <property type="evidence" value="ECO:0007669"/>
    <property type="project" value="TreeGrafter"/>
</dbReference>
<dbReference type="PANTHER" id="PTHR13237:SF8">
    <property type="entry name" value="SOMETHING ABOUT SILENCING PROTEIN 10"/>
    <property type="match status" value="1"/>
</dbReference>
<reference evidence="8" key="1">
    <citation type="submission" date="2023-02" db="EMBL/GenBank/DDBJ databases">
        <title>Genome of toxic invasive species Heracleum sosnowskyi carries increased number of genes despite the absence of recent whole-genome duplications.</title>
        <authorList>
            <person name="Schelkunov M."/>
            <person name="Shtratnikova V."/>
            <person name="Makarenko M."/>
            <person name="Klepikova A."/>
            <person name="Omelchenko D."/>
            <person name="Novikova G."/>
            <person name="Obukhova E."/>
            <person name="Bogdanov V."/>
            <person name="Penin A."/>
            <person name="Logacheva M."/>
        </authorList>
    </citation>
    <scope>NUCLEOTIDE SEQUENCE</scope>
    <source>
        <strain evidence="8">Hsosn_3</strain>
        <tissue evidence="8">Leaf</tissue>
    </source>
</reference>